<evidence type="ECO:0000313" key="2">
    <source>
        <dbReference type="EMBL" id="HDR00545.1"/>
    </source>
</evidence>
<dbReference type="Gene3D" id="3.90.1010.10">
    <property type="match status" value="1"/>
</dbReference>
<dbReference type="GO" id="GO:0051536">
    <property type="term" value="F:iron-sulfur cluster binding"/>
    <property type="evidence" value="ECO:0007669"/>
    <property type="project" value="InterPro"/>
</dbReference>
<feature type="domain" description="NIF system FeS cluster assembly NifU N-terminal" evidence="1">
    <location>
        <begin position="28"/>
        <end position="145"/>
    </location>
</feature>
<dbReference type="SUPFAM" id="SSF82649">
    <property type="entry name" value="SufE/NifU"/>
    <property type="match status" value="1"/>
</dbReference>
<gene>
    <name evidence="2" type="ORF">ENN51_09730</name>
</gene>
<organism evidence="2">
    <name type="scientific">candidate division WOR-3 bacterium</name>
    <dbReference type="NCBI Taxonomy" id="2052148"/>
    <lineage>
        <taxon>Bacteria</taxon>
        <taxon>Bacteria division WOR-3</taxon>
    </lineage>
</organism>
<dbReference type="AlphaFoldDB" id="A0A7V0T7E7"/>
<comment type="caution">
    <text evidence="2">The sequence shown here is derived from an EMBL/GenBank/DDBJ whole genome shotgun (WGS) entry which is preliminary data.</text>
</comment>
<reference evidence="2" key="1">
    <citation type="journal article" date="2020" name="mSystems">
        <title>Genome- and Community-Level Interaction Insights into Carbon Utilization and Element Cycling Functions of Hydrothermarchaeota in Hydrothermal Sediment.</title>
        <authorList>
            <person name="Zhou Z."/>
            <person name="Liu Y."/>
            <person name="Xu W."/>
            <person name="Pan J."/>
            <person name="Luo Z.H."/>
            <person name="Li M."/>
        </authorList>
    </citation>
    <scope>NUCLEOTIDE SEQUENCE [LARGE SCALE GENOMIC DNA]</scope>
    <source>
        <strain evidence="2">SpSt-1182</strain>
    </source>
</reference>
<sequence length="149" mass="15942">MPGGELNDGPDAFDSMQEEILRRAAAVYPPKVMELWRNPQNAGGLEDPDGYACITGPCGDTMQIWLRVAEGRIAEATFWTDGCGPSIVCGSMVTILARGRTVEEAVAVDQQAVLDALGGLPEESRHCALLAVRTLAEAVGEAGRRKETR</sequence>
<dbReference type="EMBL" id="DSBX01000375">
    <property type="protein sequence ID" value="HDR00545.1"/>
    <property type="molecule type" value="Genomic_DNA"/>
</dbReference>
<proteinExistence type="predicted"/>
<dbReference type="GO" id="GO:0016226">
    <property type="term" value="P:iron-sulfur cluster assembly"/>
    <property type="evidence" value="ECO:0007669"/>
    <property type="project" value="InterPro"/>
</dbReference>
<dbReference type="GO" id="GO:0005506">
    <property type="term" value="F:iron ion binding"/>
    <property type="evidence" value="ECO:0007669"/>
    <property type="project" value="InterPro"/>
</dbReference>
<dbReference type="InterPro" id="IPR002871">
    <property type="entry name" value="NIF_FeS_clus_asmbl_NifU_N"/>
</dbReference>
<dbReference type="Pfam" id="PF01592">
    <property type="entry name" value="NifU_N"/>
    <property type="match status" value="1"/>
</dbReference>
<name>A0A7V0T7E7_UNCW3</name>
<protein>
    <submittedName>
        <fullName evidence="2">Iron-sulfur cluster assembly scaffold protein</fullName>
    </submittedName>
</protein>
<dbReference type="CDD" id="cd06664">
    <property type="entry name" value="IscU_like"/>
    <property type="match status" value="1"/>
</dbReference>
<evidence type="ECO:0000259" key="1">
    <source>
        <dbReference type="Pfam" id="PF01592"/>
    </source>
</evidence>
<dbReference type="PANTHER" id="PTHR10093">
    <property type="entry name" value="IRON-SULFUR CLUSTER ASSEMBLY ENZYME NIFU HOMOLOG"/>
    <property type="match status" value="1"/>
</dbReference>
<accession>A0A7V0T7E7</accession>
<dbReference type="Proteomes" id="UP000885672">
    <property type="component" value="Unassembled WGS sequence"/>
</dbReference>